<accession>A0ACB7XH26</accession>
<reference evidence="1 2" key="1">
    <citation type="journal article" date="2021" name="Hortic Res">
        <title>High-quality reference genome and annotation aids understanding of berry development for evergreen blueberry (Vaccinium darrowii).</title>
        <authorList>
            <person name="Yu J."/>
            <person name="Hulse-Kemp A.M."/>
            <person name="Babiker E."/>
            <person name="Staton M."/>
        </authorList>
    </citation>
    <scope>NUCLEOTIDE SEQUENCE [LARGE SCALE GENOMIC DNA]</scope>
    <source>
        <strain evidence="2">cv. NJ 8807/NJ 8810</strain>
        <tissue evidence="1">Young leaf</tissue>
    </source>
</reference>
<name>A0ACB7XH26_9ERIC</name>
<evidence type="ECO:0000313" key="1">
    <source>
        <dbReference type="EMBL" id="KAH7840041.1"/>
    </source>
</evidence>
<dbReference type="Proteomes" id="UP000828048">
    <property type="component" value="Chromosome 10"/>
</dbReference>
<protein>
    <submittedName>
        <fullName evidence="1">Uncharacterized protein</fullName>
    </submittedName>
</protein>
<sequence>MNGKKGSIEINIPAITKVKMPEIGKKSGEEMGFLSVKEGIRSVWEFCKEDTTRVVFAFKVGLAVLLVSLLILFRAPYEVFGASIIWSILTVAIMFEYTVGATFNRGFNRALGSLLAGILAIGVAQLALTAGRTAEPIIIGISIFLIGTVTSFMKQWPSLVPYEYGFRVILFTYCLIIVSGYRMGNPIRTSLDRLYSIAIGGIVAVLVNVLILPIWAGEQLHKELVSSFNAVADSLEECVRKYLEDDGSDYPEFSKTVMDEFPDEPAYRKCRSTLNSSAKIESLALAAKWEPPHGRFRHFFYPWSEYVKVGAVLRYCAYEVMALHGVLHSEIQAPYNLRITFQTEIQDATSQAAELVRSLGKDVSNMRRTLKTSLLKRVHISTERLQRAIDMHSYLLTSTYDPPDNPSRPLPKLSHTLSSNLSDFSTQLAELEKTTTPDQNSNPVSGALPPPVLPRAESYHEMMRKQSRRLHSWPSREVDAFEEEGGFEADFIPRMKALESTAALSLATFTSLLIEFVARLDHLVEAVEELSKMAKFKHEVL</sequence>
<organism evidence="1 2">
    <name type="scientific">Vaccinium darrowii</name>
    <dbReference type="NCBI Taxonomy" id="229202"/>
    <lineage>
        <taxon>Eukaryota</taxon>
        <taxon>Viridiplantae</taxon>
        <taxon>Streptophyta</taxon>
        <taxon>Embryophyta</taxon>
        <taxon>Tracheophyta</taxon>
        <taxon>Spermatophyta</taxon>
        <taxon>Magnoliopsida</taxon>
        <taxon>eudicotyledons</taxon>
        <taxon>Gunneridae</taxon>
        <taxon>Pentapetalae</taxon>
        <taxon>asterids</taxon>
        <taxon>Ericales</taxon>
        <taxon>Ericaceae</taxon>
        <taxon>Vaccinioideae</taxon>
        <taxon>Vaccinieae</taxon>
        <taxon>Vaccinium</taxon>
    </lineage>
</organism>
<proteinExistence type="predicted"/>
<comment type="caution">
    <text evidence="1">The sequence shown here is derived from an EMBL/GenBank/DDBJ whole genome shotgun (WGS) entry which is preliminary data.</text>
</comment>
<keyword evidence="2" id="KW-1185">Reference proteome</keyword>
<gene>
    <name evidence="1" type="ORF">Vadar_011851</name>
</gene>
<dbReference type="EMBL" id="CM037160">
    <property type="protein sequence ID" value="KAH7840041.1"/>
    <property type="molecule type" value="Genomic_DNA"/>
</dbReference>
<evidence type="ECO:0000313" key="2">
    <source>
        <dbReference type="Proteomes" id="UP000828048"/>
    </source>
</evidence>